<accession>A0A0D9Y6Y1</accession>
<name>A0A0D9Y6Y1_9ORYZ</name>
<feature type="region of interest" description="Disordered" evidence="1">
    <location>
        <begin position="433"/>
        <end position="483"/>
    </location>
</feature>
<reference evidence="2" key="2">
    <citation type="submission" date="2015-04" db="UniProtKB">
        <authorList>
            <consortium name="EnsemblPlants"/>
        </authorList>
    </citation>
    <scope>IDENTIFICATION</scope>
</reference>
<dbReference type="HOGENOM" id="CLU_620217_0_0_1"/>
<dbReference type="Gramene" id="OGLUM01G13270.1">
    <property type="protein sequence ID" value="OGLUM01G13270.1"/>
    <property type="gene ID" value="OGLUM01G13270"/>
</dbReference>
<protein>
    <submittedName>
        <fullName evidence="2">Uncharacterized protein</fullName>
    </submittedName>
</protein>
<proteinExistence type="predicted"/>
<sequence>MEINEKIDDREANLQYAQKGIISLSDLEKGKGEEQEKSTGTKEKKLKISNVLKMADEKQFEAGKTSSDSGKKSQGLKIMKQLAGKIEAGTSTDSVNSKSGTKEKILRISNDLKKADEKQLQEVKTSRGFETDTDKKAQGFKTMKQLPGIFEDGTCTALVQSNSGLAFLEKNYNTTQSYKMQENRDNIKSGNRGHLSDIGSKIEKKNTTNQTGLALLEENYNTTLSYRVQENMDITKTGKGKIMKQIAGNSKDFSETEAKLDKTKNSEADIGCSALNESEKSIIENNDKGTISCMNMQEINSENGANNAKVYYENNVLSLLDQDYIADSFISYTSLMEHIISSQPKRCNELKVEGTQNDTIETGIGQDYQKVDESLNSHVEYQSEQRCSMDILNLQESVQDKSLEQTSEIGYSNVDNQSQHAWSLDIFNLQESVQSGEEEKKEATSKKRKPNKKENTEIGKSHQDEVQQLSKRVKKKSEINTSK</sequence>
<evidence type="ECO:0000313" key="3">
    <source>
        <dbReference type="Proteomes" id="UP000026961"/>
    </source>
</evidence>
<feature type="compositionally biased region" description="Basic and acidic residues" evidence="1">
    <location>
        <begin position="452"/>
        <end position="465"/>
    </location>
</feature>
<dbReference type="Proteomes" id="UP000026961">
    <property type="component" value="Chromosome 1"/>
</dbReference>
<dbReference type="EnsemblPlants" id="OGLUM01G13270.1">
    <property type="protein sequence ID" value="OGLUM01G13270.1"/>
    <property type="gene ID" value="OGLUM01G13270"/>
</dbReference>
<reference evidence="2" key="1">
    <citation type="submission" date="2013-08" db="EMBL/GenBank/DDBJ databases">
        <title>Oryza genome evolution.</title>
        <authorList>
            <person name="Wing R.A."/>
            <person name="Panaud O."/>
            <person name="Oliveira A.C."/>
        </authorList>
    </citation>
    <scope>NUCLEOTIDE SEQUENCE</scope>
</reference>
<keyword evidence="3" id="KW-1185">Reference proteome</keyword>
<evidence type="ECO:0000256" key="1">
    <source>
        <dbReference type="SAM" id="MobiDB-lite"/>
    </source>
</evidence>
<dbReference type="AlphaFoldDB" id="A0A0D9Y6Y1"/>
<feature type="compositionally biased region" description="Basic and acidic residues" evidence="1">
    <location>
        <begin position="26"/>
        <end position="43"/>
    </location>
</feature>
<organism evidence="2">
    <name type="scientific">Oryza glumipatula</name>
    <dbReference type="NCBI Taxonomy" id="40148"/>
    <lineage>
        <taxon>Eukaryota</taxon>
        <taxon>Viridiplantae</taxon>
        <taxon>Streptophyta</taxon>
        <taxon>Embryophyta</taxon>
        <taxon>Tracheophyta</taxon>
        <taxon>Spermatophyta</taxon>
        <taxon>Magnoliopsida</taxon>
        <taxon>Liliopsida</taxon>
        <taxon>Poales</taxon>
        <taxon>Poaceae</taxon>
        <taxon>BOP clade</taxon>
        <taxon>Oryzoideae</taxon>
        <taxon>Oryzeae</taxon>
        <taxon>Oryzinae</taxon>
        <taxon>Oryza</taxon>
    </lineage>
</organism>
<reference evidence="2" key="3">
    <citation type="submission" date="2018-05" db="EMBL/GenBank/DDBJ databases">
        <title>OgluRS3 (Oryza glumaepatula Reference Sequence Version 3).</title>
        <authorList>
            <person name="Zhang J."/>
            <person name="Kudrna D."/>
            <person name="Lee S."/>
            <person name="Talag J."/>
            <person name="Welchert J."/>
            <person name="Wing R.A."/>
        </authorList>
    </citation>
    <scope>NUCLEOTIDE SEQUENCE [LARGE SCALE GENOMIC DNA]</scope>
</reference>
<feature type="region of interest" description="Disordered" evidence="1">
    <location>
        <begin position="25"/>
        <end position="45"/>
    </location>
</feature>
<evidence type="ECO:0000313" key="2">
    <source>
        <dbReference type="EnsemblPlants" id="OGLUM01G13270.1"/>
    </source>
</evidence>